<dbReference type="Proteomes" id="UP000070520">
    <property type="component" value="Unassembled WGS sequence"/>
</dbReference>
<keyword evidence="3" id="KW-1185">Reference proteome</keyword>
<evidence type="ECO:0000313" key="2">
    <source>
        <dbReference type="EMBL" id="KXA99170.1"/>
    </source>
</evidence>
<keyword evidence="1" id="KW-0472">Membrane</keyword>
<reference evidence="2 3" key="1">
    <citation type="journal article" date="2016" name="Sci. Rep.">
        <title>Metabolic traits of an uncultured archaeal lineage -MSBL1- from brine pools of the Red Sea.</title>
        <authorList>
            <person name="Mwirichia R."/>
            <person name="Alam I."/>
            <person name="Rashid M."/>
            <person name="Vinu M."/>
            <person name="Ba-Alawi W."/>
            <person name="Anthony Kamau A."/>
            <person name="Kamanda Ngugi D."/>
            <person name="Goker M."/>
            <person name="Klenk H.P."/>
            <person name="Bajic V."/>
            <person name="Stingl U."/>
        </authorList>
    </citation>
    <scope>NUCLEOTIDE SEQUENCE [LARGE SCALE GENOMIC DNA]</scope>
    <source>
        <strain evidence="2">SCGC-AAA261C02</strain>
    </source>
</reference>
<comment type="caution">
    <text evidence="2">The sequence shown here is derived from an EMBL/GenBank/DDBJ whole genome shotgun (WGS) entry which is preliminary data.</text>
</comment>
<keyword evidence="1" id="KW-1133">Transmembrane helix</keyword>
<feature type="transmembrane region" description="Helical" evidence="1">
    <location>
        <begin position="141"/>
        <end position="161"/>
    </location>
</feature>
<protein>
    <recommendedName>
        <fullName evidence="4">Metalloenzyme domain-containing protein</fullName>
    </recommendedName>
</protein>
<keyword evidence="1" id="KW-0812">Transmembrane</keyword>
<name>A0A133UYA9_9EURY</name>
<dbReference type="PANTHER" id="PTHR43108:SF8">
    <property type="entry name" value="SD21168P"/>
    <property type="match status" value="1"/>
</dbReference>
<accession>A0A133UYA9</accession>
<proteinExistence type="predicted"/>
<dbReference type="InterPro" id="IPR017850">
    <property type="entry name" value="Alkaline_phosphatase_core_sf"/>
</dbReference>
<dbReference type="SUPFAM" id="SSF53649">
    <property type="entry name" value="Alkaline phosphatase-like"/>
    <property type="match status" value="1"/>
</dbReference>
<dbReference type="Gene3D" id="3.40.720.10">
    <property type="entry name" value="Alkaline Phosphatase, subunit A"/>
    <property type="match status" value="1"/>
</dbReference>
<evidence type="ECO:0000313" key="3">
    <source>
        <dbReference type="Proteomes" id="UP000070520"/>
    </source>
</evidence>
<dbReference type="EMBL" id="LHXW01000064">
    <property type="protein sequence ID" value="KXA99170.1"/>
    <property type="molecule type" value="Genomic_DNA"/>
</dbReference>
<evidence type="ECO:0000256" key="1">
    <source>
        <dbReference type="SAM" id="Phobius"/>
    </source>
</evidence>
<dbReference type="Pfam" id="PF01663">
    <property type="entry name" value="Phosphodiest"/>
    <property type="match status" value="1"/>
</dbReference>
<organism evidence="2 3">
    <name type="scientific">candidate division MSBL1 archaeon SCGC-AAA261C02</name>
    <dbReference type="NCBI Taxonomy" id="1698272"/>
    <lineage>
        <taxon>Archaea</taxon>
        <taxon>Methanobacteriati</taxon>
        <taxon>Methanobacteriota</taxon>
        <taxon>candidate division MSBL1</taxon>
    </lineage>
</organism>
<evidence type="ECO:0008006" key="4">
    <source>
        <dbReference type="Google" id="ProtNLM"/>
    </source>
</evidence>
<dbReference type="PANTHER" id="PTHR43108">
    <property type="entry name" value="N-ACETYLGLUCOSAMINE-6-SULFATASE FAMILY MEMBER"/>
    <property type="match status" value="1"/>
</dbReference>
<gene>
    <name evidence="2" type="ORF">AKJ42_03635</name>
</gene>
<sequence length="196" mass="21569">MENLIKIWVDNKPTLSFALLPLTDTTGHIYGHESDNYRQAIERADNAIGLLISKLKEEDAYQESLIVITADHGMTSTTHGSKSAGDMTIPLILSGPGIQPGELKDAEIIDVTPTISALFGLRAPKDTEGRNLFAQPAGVSMIYIAIGAGIILAVMLIIFIVRRRSREKTSEKMEDMSRNVNGRESSRNYLWTVHGM</sequence>
<dbReference type="AlphaFoldDB" id="A0A133UYA9"/>
<dbReference type="InterPro" id="IPR002591">
    <property type="entry name" value="Phosphodiest/P_Trfase"/>
</dbReference>